<dbReference type="CDD" id="cd04301">
    <property type="entry name" value="NAT_SF"/>
    <property type="match status" value="1"/>
</dbReference>
<evidence type="ECO:0000259" key="3">
    <source>
        <dbReference type="PROSITE" id="PS51186"/>
    </source>
</evidence>
<accession>A0ABP9CVL8</accession>
<organism evidence="4 5">
    <name type="scientific">Tomitella cavernea</name>
    <dbReference type="NCBI Taxonomy" id="1387982"/>
    <lineage>
        <taxon>Bacteria</taxon>
        <taxon>Bacillati</taxon>
        <taxon>Actinomycetota</taxon>
        <taxon>Actinomycetes</taxon>
        <taxon>Mycobacteriales</taxon>
        <taxon>Tomitella</taxon>
    </lineage>
</organism>
<keyword evidence="5" id="KW-1185">Reference proteome</keyword>
<dbReference type="InterPro" id="IPR050832">
    <property type="entry name" value="Bact_Acetyltransf"/>
</dbReference>
<dbReference type="PROSITE" id="PS51186">
    <property type="entry name" value="GNAT"/>
    <property type="match status" value="1"/>
</dbReference>
<evidence type="ECO:0000313" key="4">
    <source>
        <dbReference type="EMBL" id="GAA4815542.1"/>
    </source>
</evidence>
<dbReference type="Proteomes" id="UP001500839">
    <property type="component" value="Unassembled WGS sequence"/>
</dbReference>
<name>A0ABP9CVL8_9ACTN</name>
<gene>
    <name evidence="4" type="ORF">GCM10023353_21600</name>
</gene>
<evidence type="ECO:0000256" key="2">
    <source>
        <dbReference type="ARBA" id="ARBA00023315"/>
    </source>
</evidence>
<dbReference type="InterPro" id="IPR000182">
    <property type="entry name" value="GNAT_dom"/>
</dbReference>
<evidence type="ECO:0000313" key="5">
    <source>
        <dbReference type="Proteomes" id="UP001500839"/>
    </source>
</evidence>
<reference evidence="5" key="1">
    <citation type="journal article" date="2019" name="Int. J. Syst. Evol. Microbiol.">
        <title>The Global Catalogue of Microorganisms (GCM) 10K type strain sequencing project: providing services to taxonomists for standard genome sequencing and annotation.</title>
        <authorList>
            <consortium name="The Broad Institute Genomics Platform"/>
            <consortium name="The Broad Institute Genome Sequencing Center for Infectious Disease"/>
            <person name="Wu L."/>
            <person name="Ma J."/>
        </authorList>
    </citation>
    <scope>NUCLEOTIDE SEQUENCE [LARGE SCALE GENOMIC DNA]</scope>
    <source>
        <strain evidence="5">JCM 18542</strain>
    </source>
</reference>
<proteinExistence type="predicted"/>
<protein>
    <submittedName>
        <fullName evidence="4">GNAT family N-acetyltransferase</fullName>
    </submittedName>
</protein>
<evidence type="ECO:0000256" key="1">
    <source>
        <dbReference type="ARBA" id="ARBA00022679"/>
    </source>
</evidence>
<dbReference type="Gene3D" id="3.40.630.30">
    <property type="match status" value="1"/>
</dbReference>
<dbReference type="SUPFAM" id="SSF55729">
    <property type="entry name" value="Acyl-CoA N-acyltransferases (Nat)"/>
    <property type="match status" value="1"/>
</dbReference>
<dbReference type="PANTHER" id="PTHR43877">
    <property type="entry name" value="AMINOALKYLPHOSPHONATE N-ACETYLTRANSFERASE-RELATED-RELATED"/>
    <property type="match status" value="1"/>
</dbReference>
<dbReference type="Pfam" id="PF00583">
    <property type="entry name" value="Acetyltransf_1"/>
    <property type="match status" value="1"/>
</dbReference>
<sequence>MLGGMTLQVGSGITRAAPAHADELAALAAETFPLACPPGVTEADVRVFVGEHLSAARFTEYLADPRRTLFLAREGGSAVAYAMLVHAPPADESIARLLTHTPATEISKFYAAPAAHGTGVAGTLMRSVLESCRVRGDAGAWLGVNQENTRAQRFYRKHGFVVAGTKTFMVGADVHDDYVMTRAV</sequence>
<dbReference type="EMBL" id="BAABKQ010000001">
    <property type="protein sequence ID" value="GAA4815542.1"/>
    <property type="molecule type" value="Genomic_DNA"/>
</dbReference>
<feature type="domain" description="N-acetyltransferase" evidence="3">
    <location>
        <begin position="11"/>
        <end position="184"/>
    </location>
</feature>
<keyword evidence="2" id="KW-0012">Acyltransferase</keyword>
<keyword evidence="1" id="KW-0808">Transferase</keyword>
<dbReference type="InterPro" id="IPR016181">
    <property type="entry name" value="Acyl_CoA_acyltransferase"/>
</dbReference>
<comment type="caution">
    <text evidence="4">The sequence shown here is derived from an EMBL/GenBank/DDBJ whole genome shotgun (WGS) entry which is preliminary data.</text>
</comment>